<evidence type="ECO:0000256" key="4">
    <source>
        <dbReference type="ARBA" id="ARBA00022807"/>
    </source>
</evidence>
<dbReference type="EMBL" id="UYRT01001561">
    <property type="protein sequence ID" value="VDK29820.1"/>
    <property type="molecule type" value="Genomic_DNA"/>
</dbReference>
<dbReference type="AlphaFoldDB" id="A0A183CXY5"/>
<sequence>MCPLFEPALLSMQNSCGVCFLNALCVFSDDVQVVWDSRYRDDFKAIWEEEKNVKLLAQHRLAMFRQQCTLRDQRVRKLQVEKQLISEARNHEEQSLEEQLRKKLTLTGYIFPPRVVEKDEYPELSDEAVLLVERAWNRKLPLEERLSGEITRKDLLTLEGLNWINDEVINCYLNLICDRAKTDENLPKTYAFSTFFYSTLSSKGYASVKRWTRKIDIFAYELLLVPVHLGAHWCLAVSFSFFKDLLFFRDTK</sequence>
<evidence type="ECO:0000259" key="5">
    <source>
        <dbReference type="PROSITE" id="PS50600"/>
    </source>
</evidence>
<dbReference type="InterPro" id="IPR038765">
    <property type="entry name" value="Papain-like_cys_pep_sf"/>
</dbReference>
<keyword evidence="2" id="KW-0645">Protease</keyword>
<reference evidence="8" key="1">
    <citation type="submission" date="2016-06" db="UniProtKB">
        <authorList>
            <consortium name="WormBaseParasite"/>
        </authorList>
    </citation>
    <scope>IDENTIFICATION</scope>
</reference>
<dbReference type="PANTHER" id="PTHR46915:SF2">
    <property type="entry name" value="UBIQUITIN-LIKE PROTEASE 4"/>
    <property type="match status" value="1"/>
</dbReference>
<dbReference type="WBParaSite" id="GPUH_0000132801-mRNA-1">
    <property type="protein sequence ID" value="GPUH_0000132801-mRNA-1"/>
    <property type="gene ID" value="GPUH_0000132801"/>
</dbReference>
<dbReference type="GO" id="GO:0006508">
    <property type="term" value="P:proteolysis"/>
    <property type="evidence" value="ECO:0007669"/>
    <property type="project" value="UniProtKB-KW"/>
</dbReference>
<accession>A0A183CXY5</accession>
<name>A0A183CXY5_9BILA</name>
<organism evidence="8">
    <name type="scientific">Gongylonema pulchrum</name>
    <dbReference type="NCBI Taxonomy" id="637853"/>
    <lineage>
        <taxon>Eukaryota</taxon>
        <taxon>Metazoa</taxon>
        <taxon>Ecdysozoa</taxon>
        <taxon>Nematoda</taxon>
        <taxon>Chromadorea</taxon>
        <taxon>Rhabditida</taxon>
        <taxon>Spirurina</taxon>
        <taxon>Spiruromorpha</taxon>
        <taxon>Spiruroidea</taxon>
        <taxon>Gongylonematidae</taxon>
        <taxon>Gongylonema</taxon>
    </lineage>
</organism>
<dbReference type="PANTHER" id="PTHR46915">
    <property type="entry name" value="UBIQUITIN-LIKE PROTEASE 4-RELATED"/>
    <property type="match status" value="1"/>
</dbReference>
<dbReference type="InterPro" id="IPR003653">
    <property type="entry name" value="Peptidase_C48_C"/>
</dbReference>
<keyword evidence="3" id="KW-0378">Hydrolase</keyword>
<evidence type="ECO:0000313" key="7">
    <source>
        <dbReference type="Proteomes" id="UP000271098"/>
    </source>
</evidence>
<dbReference type="GO" id="GO:0016926">
    <property type="term" value="P:protein desumoylation"/>
    <property type="evidence" value="ECO:0007669"/>
    <property type="project" value="UniProtKB-ARBA"/>
</dbReference>
<dbReference type="PROSITE" id="PS50600">
    <property type="entry name" value="ULP_PROTEASE"/>
    <property type="match status" value="1"/>
</dbReference>
<gene>
    <name evidence="6" type="ORF">GPUH_LOCUS1328</name>
</gene>
<evidence type="ECO:0000256" key="3">
    <source>
        <dbReference type="ARBA" id="ARBA00022801"/>
    </source>
</evidence>
<evidence type="ECO:0000313" key="8">
    <source>
        <dbReference type="WBParaSite" id="GPUH_0000132801-mRNA-1"/>
    </source>
</evidence>
<comment type="similarity">
    <text evidence="1">Belongs to the peptidase C48 family.</text>
</comment>
<feature type="domain" description="Ubiquitin-like protease family profile" evidence="5">
    <location>
        <begin position="148"/>
        <end position="252"/>
    </location>
</feature>
<proteinExistence type="inferred from homology"/>
<dbReference type="Proteomes" id="UP000271098">
    <property type="component" value="Unassembled WGS sequence"/>
</dbReference>
<evidence type="ECO:0000256" key="2">
    <source>
        <dbReference type="ARBA" id="ARBA00022670"/>
    </source>
</evidence>
<dbReference type="Gene3D" id="3.40.395.10">
    <property type="entry name" value="Adenoviral Proteinase, Chain A"/>
    <property type="match status" value="1"/>
</dbReference>
<dbReference type="SUPFAM" id="SSF54001">
    <property type="entry name" value="Cysteine proteinases"/>
    <property type="match status" value="1"/>
</dbReference>
<evidence type="ECO:0000313" key="6">
    <source>
        <dbReference type="EMBL" id="VDK29820.1"/>
    </source>
</evidence>
<dbReference type="GO" id="GO:0008234">
    <property type="term" value="F:cysteine-type peptidase activity"/>
    <property type="evidence" value="ECO:0007669"/>
    <property type="project" value="UniProtKB-KW"/>
</dbReference>
<keyword evidence="4" id="KW-0788">Thiol protease</keyword>
<dbReference type="Pfam" id="PF02902">
    <property type="entry name" value="Peptidase_C48"/>
    <property type="match status" value="1"/>
</dbReference>
<keyword evidence="7" id="KW-1185">Reference proteome</keyword>
<evidence type="ECO:0000256" key="1">
    <source>
        <dbReference type="ARBA" id="ARBA00005234"/>
    </source>
</evidence>
<protein>
    <submittedName>
        <fullName evidence="8">ULP_PROTEASE domain-containing protein</fullName>
    </submittedName>
</protein>
<dbReference type="OrthoDB" id="1939479at2759"/>
<reference evidence="6 7" key="2">
    <citation type="submission" date="2018-11" db="EMBL/GenBank/DDBJ databases">
        <authorList>
            <consortium name="Pathogen Informatics"/>
        </authorList>
    </citation>
    <scope>NUCLEOTIDE SEQUENCE [LARGE SCALE GENOMIC DNA]</scope>
</reference>